<feature type="transmembrane region" description="Helical" evidence="1">
    <location>
        <begin position="97"/>
        <end position="119"/>
    </location>
</feature>
<name>A0A1I7XLP0_HETBA</name>
<evidence type="ECO:0000256" key="1">
    <source>
        <dbReference type="SAM" id="Phobius"/>
    </source>
</evidence>
<proteinExistence type="predicted"/>
<feature type="transmembrane region" description="Helical" evidence="1">
    <location>
        <begin position="14"/>
        <end position="37"/>
    </location>
</feature>
<keyword evidence="1" id="KW-0812">Transmembrane</keyword>
<feature type="transmembrane region" description="Helical" evidence="1">
    <location>
        <begin position="230"/>
        <end position="251"/>
    </location>
</feature>
<accession>A0A1I7XLP0</accession>
<protein>
    <submittedName>
        <fullName evidence="3">Signal recognition particle 14 kDa protein</fullName>
    </submittedName>
</protein>
<dbReference type="Proteomes" id="UP000095283">
    <property type="component" value="Unplaced"/>
</dbReference>
<evidence type="ECO:0000313" key="2">
    <source>
        <dbReference type="Proteomes" id="UP000095283"/>
    </source>
</evidence>
<feature type="transmembrane region" description="Helical" evidence="1">
    <location>
        <begin position="139"/>
        <end position="158"/>
    </location>
</feature>
<sequence length="285" mass="33025">MYDTLLVTNQESPWMWAATLPLFGAIVSSIPASRGTLQATKTFRRLLREVPAKDDTLIQFFAGWRVCVSEILKIYSSVKQNNYIWARDQIIEECKRVLQQSVMSVNNVIAILSVLPVELKRVFNEFSNSADASSFDSNMRSWIVSVFEFLLPIVSLGYQATSKQIFSIDITTASVILSVARSAVWLLRQFASKDDVQYFNPTVFQGIEEWRIAKEVVLLYLVFKIFLKTIFLHYLSWIHLVTCYICFKILIKWLRLYYHSSLNYHDKTSVRASFSVLYTLVRHNL</sequence>
<evidence type="ECO:0000313" key="3">
    <source>
        <dbReference type="WBParaSite" id="Hba_18451"/>
    </source>
</evidence>
<keyword evidence="1" id="KW-1133">Transmembrane helix</keyword>
<reference evidence="3" key="1">
    <citation type="submission" date="2016-11" db="UniProtKB">
        <authorList>
            <consortium name="WormBaseParasite"/>
        </authorList>
    </citation>
    <scope>IDENTIFICATION</scope>
</reference>
<feature type="transmembrane region" description="Helical" evidence="1">
    <location>
        <begin position="165"/>
        <end position="187"/>
    </location>
</feature>
<organism evidence="2 3">
    <name type="scientific">Heterorhabditis bacteriophora</name>
    <name type="common">Entomopathogenic nematode worm</name>
    <dbReference type="NCBI Taxonomy" id="37862"/>
    <lineage>
        <taxon>Eukaryota</taxon>
        <taxon>Metazoa</taxon>
        <taxon>Ecdysozoa</taxon>
        <taxon>Nematoda</taxon>
        <taxon>Chromadorea</taxon>
        <taxon>Rhabditida</taxon>
        <taxon>Rhabditina</taxon>
        <taxon>Rhabditomorpha</taxon>
        <taxon>Strongyloidea</taxon>
        <taxon>Heterorhabditidae</taxon>
        <taxon>Heterorhabditis</taxon>
    </lineage>
</organism>
<keyword evidence="2" id="KW-1185">Reference proteome</keyword>
<dbReference type="WBParaSite" id="Hba_18451">
    <property type="protein sequence ID" value="Hba_18451"/>
    <property type="gene ID" value="Hba_18451"/>
</dbReference>
<dbReference type="AlphaFoldDB" id="A0A1I7XLP0"/>
<keyword evidence="1" id="KW-0472">Membrane</keyword>